<organism evidence="2 3">
    <name type="scientific">Ciona intestinalis</name>
    <name type="common">Transparent sea squirt</name>
    <name type="synonym">Ascidia intestinalis</name>
    <dbReference type="NCBI Taxonomy" id="7719"/>
    <lineage>
        <taxon>Eukaryota</taxon>
        <taxon>Metazoa</taxon>
        <taxon>Chordata</taxon>
        <taxon>Tunicata</taxon>
        <taxon>Ascidiacea</taxon>
        <taxon>Phlebobranchia</taxon>
        <taxon>Cionidae</taxon>
        <taxon>Ciona</taxon>
    </lineage>
</organism>
<keyword evidence="3" id="KW-1185">Reference proteome</keyword>
<evidence type="ECO:0000313" key="2">
    <source>
        <dbReference type="Ensembl" id="ENSCINP00000023780.1"/>
    </source>
</evidence>
<proteinExistence type="predicted"/>
<reference evidence="2" key="4">
    <citation type="submission" date="2025-09" db="UniProtKB">
        <authorList>
            <consortium name="Ensembl"/>
        </authorList>
    </citation>
    <scope>IDENTIFICATION</scope>
</reference>
<sequence>MKKSLILVLFVVGLLVLAETSDAVWSGLNWNQKLANLLVDDEIASAKDFMTMVESLHEK</sequence>
<reference evidence="3" key="1">
    <citation type="journal article" date="2002" name="Science">
        <title>The draft genome of Ciona intestinalis: insights into chordate and vertebrate origins.</title>
        <authorList>
            <person name="Dehal P."/>
            <person name="Satou Y."/>
            <person name="Campbell R.K."/>
            <person name="Chapman J."/>
            <person name="Degnan B."/>
            <person name="De Tomaso A."/>
            <person name="Davidson B."/>
            <person name="Di Gregorio A."/>
            <person name="Gelpke M."/>
            <person name="Goodstein D.M."/>
            <person name="Harafuji N."/>
            <person name="Hastings K.E."/>
            <person name="Ho I."/>
            <person name="Hotta K."/>
            <person name="Huang W."/>
            <person name="Kawashima T."/>
            <person name="Lemaire P."/>
            <person name="Martinez D."/>
            <person name="Meinertzhagen I.A."/>
            <person name="Necula S."/>
            <person name="Nonaka M."/>
            <person name="Putnam N."/>
            <person name="Rash S."/>
            <person name="Saiga H."/>
            <person name="Satake M."/>
            <person name="Terry A."/>
            <person name="Yamada L."/>
            <person name="Wang H.G."/>
            <person name="Awazu S."/>
            <person name="Azumi K."/>
            <person name="Boore J."/>
            <person name="Branno M."/>
            <person name="Chin-Bow S."/>
            <person name="DeSantis R."/>
            <person name="Doyle S."/>
            <person name="Francino P."/>
            <person name="Keys D.N."/>
            <person name="Haga S."/>
            <person name="Hayashi H."/>
            <person name="Hino K."/>
            <person name="Imai K.S."/>
            <person name="Inaba K."/>
            <person name="Kano S."/>
            <person name="Kobayashi K."/>
            <person name="Kobayashi M."/>
            <person name="Lee B.I."/>
            <person name="Makabe K.W."/>
            <person name="Manohar C."/>
            <person name="Matassi G."/>
            <person name="Medina M."/>
            <person name="Mochizuki Y."/>
            <person name="Mount S."/>
            <person name="Morishita T."/>
            <person name="Miura S."/>
            <person name="Nakayama A."/>
            <person name="Nishizaka S."/>
            <person name="Nomoto H."/>
            <person name="Ohta F."/>
            <person name="Oishi K."/>
            <person name="Rigoutsos I."/>
            <person name="Sano M."/>
            <person name="Sasaki A."/>
            <person name="Sasakura Y."/>
            <person name="Shoguchi E."/>
            <person name="Shin-i T."/>
            <person name="Spagnuolo A."/>
            <person name="Stainier D."/>
            <person name="Suzuki M.M."/>
            <person name="Tassy O."/>
            <person name="Takatori N."/>
            <person name="Tokuoka M."/>
            <person name="Yagi K."/>
            <person name="Yoshizaki F."/>
            <person name="Wada S."/>
            <person name="Zhang C."/>
            <person name="Hyatt P.D."/>
            <person name="Larimer F."/>
            <person name="Detter C."/>
            <person name="Doggett N."/>
            <person name="Glavina T."/>
            <person name="Hawkins T."/>
            <person name="Richardson P."/>
            <person name="Lucas S."/>
            <person name="Kohara Y."/>
            <person name="Levine M."/>
            <person name="Satoh N."/>
            <person name="Rokhsar D.S."/>
        </authorList>
    </citation>
    <scope>NUCLEOTIDE SEQUENCE [LARGE SCALE GENOMIC DNA]</scope>
</reference>
<dbReference type="HOGENOM" id="CLU_209312_0_0_1"/>
<keyword evidence="1" id="KW-0732">Signal</keyword>
<dbReference type="Ensembl" id="ENSCINT00000024026.1">
    <property type="protein sequence ID" value="ENSCINP00000023780.1"/>
    <property type="gene ID" value="ENSCING00000012823.1"/>
</dbReference>
<reference evidence="2" key="2">
    <citation type="journal article" date="2008" name="Genome Biol.">
        <title>Improved genome assembly and evidence-based global gene model set for the chordate Ciona intestinalis: new insight into intron and operon populations.</title>
        <authorList>
            <person name="Satou Y."/>
            <person name="Mineta K."/>
            <person name="Ogasawara M."/>
            <person name="Sasakura Y."/>
            <person name="Shoguchi E."/>
            <person name="Ueno K."/>
            <person name="Yamada L."/>
            <person name="Matsumoto J."/>
            <person name="Wasserscheid J."/>
            <person name="Dewar K."/>
            <person name="Wiley G.B."/>
            <person name="Macmil S.L."/>
            <person name="Roe B.A."/>
            <person name="Zeller R.W."/>
            <person name="Hastings K.E."/>
            <person name="Lemaire P."/>
            <person name="Lindquist E."/>
            <person name="Endo T."/>
            <person name="Hotta K."/>
            <person name="Inaba K."/>
        </authorList>
    </citation>
    <scope>NUCLEOTIDE SEQUENCE [LARGE SCALE GENOMIC DNA]</scope>
    <source>
        <strain evidence="2">wild type</strain>
    </source>
</reference>
<accession>F6W3E6</accession>
<reference evidence="2" key="3">
    <citation type="submission" date="2025-08" db="UniProtKB">
        <authorList>
            <consortium name="Ensembl"/>
        </authorList>
    </citation>
    <scope>IDENTIFICATION</scope>
</reference>
<protein>
    <submittedName>
        <fullName evidence="2">Uncharacterized protein</fullName>
    </submittedName>
</protein>
<evidence type="ECO:0000256" key="1">
    <source>
        <dbReference type="SAM" id="SignalP"/>
    </source>
</evidence>
<name>F6W3E6_CIOIN</name>
<dbReference type="GeneTree" id="ENSGT00390000008151"/>
<feature type="signal peptide" evidence="1">
    <location>
        <begin position="1"/>
        <end position="23"/>
    </location>
</feature>
<dbReference type="EMBL" id="EAAA01003016">
    <property type="status" value="NOT_ANNOTATED_CDS"/>
    <property type="molecule type" value="Genomic_DNA"/>
</dbReference>
<dbReference type="Proteomes" id="UP000008144">
    <property type="component" value="Chromosome 9"/>
</dbReference>
<dbReference type="AlphaFoldDB" id="F6W3E6"/>
<feature type="chain" id="PRO_5003349277" evidence="1">
    <location>
        <begin position="24"/>
        <end position="59"/>
    </location>
</feature>
<evidence type="ECO:0000313" key="3">
    <source>
        <dbReference type="Proteomes" id="UP000008144"/>
    </source>
</evidence>
<dbReference type="InParanoid" id="F6W3E6"/>